<sequence>MKRSREFLKRRLEVLKARPISAADGPGFLYPFFETDYMVKVGTTGVVRSDMPCPNSHRAEAIAHILLEMRCLDRPKRVCLTCGKRHREKFTVQRNATGDFETRSTRSS</sequence>
<organism evidence="1 2">
    <name type="scientific">Gymnopus androsaceus JB14</name>
    <dbReference type="NCBI Taxonomy" id="1447944"/>
    <lineage>
        <taxon>Eukaryota</taxon>
        <taxon>Fungi</taxon>
        <taxon>Dikarya</taxon>
        <taxon>Basidiomycota</taxon>
        <taxon>Agaricomycotina</taxon>
        <taxon>Agaricomycetes</taxon>
        <taxon>Agaricomycetidae</taxon>
        <taxon>Agaricales</taxon>
        <taxon>Marasmiineae</taxon>
        <taxon>Omphalotaceae</taxon>
        <taxon>Gymnopus</taxon>
    </lineage>
</organism>
<reference evidence="1" key="1">
    <citation type="journal article" date="2019" name="Environ. Microbiol.">
        <title>Fungal ecological strategies reflected in gene transcription - a case study of two litter decomposers.</title>
        <authorList>
            <person name="Barbi F."/>
            <person name="Kohler A."/>
            <person name="Barry K."/>
            <person name="Baskaran P."/>
            <person name="Daum C."/>
            <person name="Fauchery L."/>
            <person name="Ihrmark K."/>
            <person name="Kuo A."/>
            <person name="LaButti K."/>
            <person name="Lipzen A."/>
            <person name="Morin E."/>
            <person name="Grigoriev I.V."/>
            <person name="Henrissat B."/>
            <person name="Lindahl B."/>
            <person name="Martin F."/>
        </authorList>
    </citation>
    <scope>NUCLEOTIDE SEQUENCE</scope>
    <source>
        <strain evidence="1">JB14</strain>
    </source>
</reference>
<protein>
    <submittedName>
        <fullName evidence="1">Uncharacterized protein</fullName>
    </submittedName>
</protein>
<name>A0A6A4GV75_9AGAR</name>
<gene>
    <name evidence="1" type="ORF">BT96DRAFT_1003702</name>
</gene>
<evidence type="ECO:0000313" key="2">
    <source>
        <dbReference type="Proteomes" id="UP000799118"/>
    </source>
</evidence>
<dbReference type="EMBL" id="ML769717">
    <property type="protein sequence ID" value="KAE9388977.1"/>
    <property type="molecule type" value="Genomic_DNA"/>
</dbReference>
<dbReference type="Proteomes" id="UP000799118">
    <property type="component" value="Unassembled WGS sequence"/>
</dbReference>
<dbReference type="AlphaFoldDB" id="A0A6A4GV75"/>
<evidence type="ECO:0000313" key="1">
    <source>
        <dbReference type="EMBL" id="KAE9388977.1"/>
    </source>
</evidence>
<keyword evidence="2" id="KW-1185">Reference proteome</keyword>
<accession>A0A6A4GV75</accession>
<dbReference type="OrthoDB" id="2838583at2759"/>
<proteinExistence type="predicted"/>